<feature type="domain" description="Thioredoxin" evidence="14">
    <location>
        <begin position="342"/>
        <end position="467"/>
    </location>
</feature>
<dbReference type="CDD" id="cd03073">
    <property type="entry name" value="PDI_b'_ERp72_ERp57"/>
    <property type="match status" value="1"/>
</dbReference>
<dbReference type="InterPro" id="IPR017937">
    <property type="entry name" value="Thioredoxin_CS"/>
</dbReference>
<feature type="disulfide bond" description="Redox-active" evidence="11">
    <location>
        <begin position="391"/>
        <end position="394"/>
    </location>
</feature>
<dbReference type="AlphaFoldDB" id="A0A2P2HY11"/>
<dbReference type="PROSITE" id="PS51352">
    <property type="entry name" value="THIOREDOXIN_2"/>
    <property type="match status" value="2"/>
</dbReference>
<dbReference type="NCBIfam" id="TIGR01126">
    <property type="entry name" value="pdi_dom"/>
    <property type="match status" value="1"/>
</dbReference>
<evidence type="ECO:0000256" key="12">
    <source>
        <dbReference type="RuleBase" id="RU004208"/>
    </source>
</evidence>
<comment type="similarity">
    <text evidence="3 12">Belongs to the protein disulfide isomerase family.</text>
</comment>
<accession>A0A2P2HY11</accession>
<protein>
    <recommendedName>
        <fullName evidence="4 13">Protein disulfide-isomerase</fullName>
        <ecNumber evidence="4 13">5.3.4.1</ecNumber>
    </recommendedName>
</protein>
<dbReference type="Pfam" id="PF13848">
    <property type="entry name" value="Thioredoxin_6"/>
    <property type="match status" value="1"/>
</dbReference>
<dbReference type="InterPro" id="IPR005788">
    <property type="entry name" value="PDI_thioredoxin-like_dom"/>
</dbReference>
<dbReference type="Pfam" id="PF00085">
    <property type="entry name" value="Thioredoxin"/>
    <property type="match status" value="2"/>
</dbReference>
<evidence type="ECO:0000256" key="5">
    <source>
        <dbReference type="ARBA" id="ARBA00022729"/>
    </source>
</evidence>
<dbReference type="FunFam" id="3.40.30.10:FF:000017">
    <property type="entry name" value="Protein disulfide-isomerase A4"/>
    <property type="match status" value="1"/>
</dbReference>
<dbReference type="PROSITE" id="PS00194">
    <property type="entry name" value="THIOREDOXIN_1"/>
    <property type="match status" value="2"/>
</dbReference>
<evidence type="ECO:0000256" key="1">
    <source>
        <dbReference type="ARBA" id="ARBA00001182"/>
    </source>
</evidence>
<proteinExistence type="evidence at transcript level"/>
<dbReference type="PRINTS" id="PR00421">
    <property type="entry name" value="THIOREDOXIN"/>
</dbReference>
<dbReference type="GO" id="GO:0006457">
    <property type="term" value="P:protein folding"/>
    <property type="evidence" value="ECO:0007669"/>
    <property type="project" value="TreeGrafter"/>
</dbReference>
<comment type="catalytic activity">
    <reaction evidence="1 13">
        <text>Catalyzes the rearrangement of -S-S- bonds in proteins.</text>
        <dbReference type="EC" id="5.3.4.1"/>
    </reaction>
</comment>
<evidence type="ECO:0000256" key="4">
    <source>
        <dbReference type="ARBA" id="ARBA00012723"/>
    </source>
</evidence>
<keyword evidence="9 13" id="KW-0413">Isomerase</keyword>
<dbReference type="GO" id="GO:0005788">
    <property type="term" value="C:endoplasmic reticulum lumen"/>
    <property type="evidence" value="ECO:0007669"/>
    <property type="project" value="UniProtKB-SubCell"/>
</dbReference>
<evidence type="ECO:0000256" key="9">
    <source>
        <dbReference type="ARBA" id="ARBA00023235"/>
    </source>
</evidence>
<sequence>MSLKLVIFACLVVVIAADASDVLELGDEDFDSKLADIDTALVMFYAPWCGHCKKLKPEFARASIDLIANDPPVSLVQVDCTEAGKDTCGKYSVSGYPTVKIFKSGELSTDYKGPREYAGIVKFMKSQVGPVSKPLASLSDTEKFLAVEEVAVIYFGGDSSLKEAFLKTADKIREKVRFAHVSDEAALKEYSFSEDIVLFRPKVMGNKFEPAVVKYEGAEDKSAVEKFITANYHGLAGHRDTDNAGDFISPLVVAYYSVDYKKNPKGTNYWRNRVLKVAQNFKNDFSFAVANNNDFAHEIEEFGLTYVSGDKPVVCARDAQGMKFIMQGEFSMDTFESFLKELKAGTLTAFIKSEPIPETQGNVIVAVGKTFDELVTNSGRDALVEFYAPWCGHCKKLTPIYDELGDDLADEDVDIIKIDATSNDVPTSYNVRGFPTFYWKPKDGSPISYEGGREKDDFINYIAEHSTEPLKGYSRAGKPNPVEL</sequence>
<evidence type="ECO:0000256" key="7">
    <source>
        <dbReference type="ARBA" id="ARBA00022824"/>
    </source>
</evidence>
<name>A0A2P2HY11_9CRUS</name>
<comment type="subcellular location">
    <subcellularLocation>
        <location evidence="2">Endoplasmic reticulum lumen</location>
    </subcellularLocation>
</comment>
<evidence type="ECO:0000256" key="6">
    <source>
        <dbReference type="ARBA" id="ARBA00022737"/>
    </source>
</evidence>
<dbReference type="PANTHER" id="PTHR18929:SF132">
    <property type="entry name" value="PROTEIN DISULFIDE-ISOMERASE A3"/>
    <property type="match status" value="1"/>
</dbReference>
<evidence type="ECO:0000256" key="11">
    <source>
        <dbReference type="PIRSR" id="PIRSR605792-51"/>
    </source>
</evidence>
<dbReference type="SUPFAM" id="SSF52833">
    <property type="entry name" value="Thioredoxin-like"/>
    <property type="match status" value="4"/>
</dbReference>
<evidence type="ECO:0000259" key="14">
    <source>
        <dbReference type="PROSITE" id="PS51352"/>
    </source>
</evidence>
<feature type="chain" id="PRO_5015022171" description="Protein disulfide-isomerase" evidence="13">
    <location>
        <begin position="20"/>
        <end position="484"/>
    </location>
</feature>
<dbReference type="EMBL" id="IACF01000919">
    <property type="protein sequence ID" value="LAB66655.1"/>
    <property type="molecule type" value="mRNA"/>
</dbReference>
<keyword evidence="6" id="KW-0677">Repeat</keyword>
<dbReference type="CDD" id="cd02995">
    <property type="entry name" value="PDI_a_PDI_a'_C"/>
    <property type="match status" value="1"/>
</dbReference>
<dbReference type="FunFam" id="3.40.30.10:FF:000303">
    <property type="entry name" value="Protein disulfide-isomerase"/>
    <property type="match status" value="1"/>
</dbReference>
<evidence type="ECO:0000256" key="3">
    <source>
        <dbReference type="ARBA" id="ARBA00006347"/>
    </source>
</evidence>
<dbReference type="InterPro" id="IPR005792">
    <property type="entry name" value="Prot_disulphide_isomerase"/>
</dbReference>
<keyword evidence="10 11" id="KW-0676">Redox-active center</keyword>
<dbReference type="InterPro" id="IPR013766">
    <property type="entry name" value="Thioredoxin_domain"/>
</dbReference>
<dbReference type="InterPro" id="IPR036249">
    <property type="entry name" value="Thioredoxin-like_sf"/>
</dbReference>
<organism evidence="15">
    <name type="scientific">Hirondellea gigas</name>
    <dbReference type="NCBI Taxonomy" id="1518452"/>
    <lineage>
        <taxon>Eukaryota</taxon>
        <taxon>Metazoa</taxon>
        <taxon>Ecdysozoa</taxon>
        <taxon>Arthropoda</taxon>
        <taxon>Crustacea</taxon>
        <taxon>Multicrustacea</taxon>
        <taxon>Malacostraca</taxon>
        <taxon>Eumalacostraca</taxon>
        <taxon>Peracarida</taxon>
        <taxon>Amphipoda</taxon>
        <taxon>Amphilochidea</taxon>
        <taxon>Lysianassida</taxon>
        <taxon>Lysianassidira</taxon>
        <taxon>Lysianassoidea</taxon>
        <taxon>Lysianassidae</taxon>
        <taxon>Hirondellea</taxon>
    </lineage>
</organism>
<keyword evidence="7" id="KW-0256">Endoplasmic reticulum</keyword>
<feature type="domain" description="Thioredoxin" evidence="14">
    <location>
        <begin position="14"/>
        <end position="129"/>
    </location>
</feature>
<evidence type="ECO:0000313" key="15">
    <source>
        <dbReference type="EMBL" id="LAB66655.1"/>
    </source>
</evidence>
<dbReference type="EC" id="5.3.4.1" evidence="4 13"/>
<dbReference type="GO" id="GO:0034976">
    <property type="term" value="P:response to endoplasmic reticulum stress"/>
    <property type="evidence" value="ECO:0007669"/>
    <property type="project" value="TreeGrafter"/>
</dbReference>
<evidence type="ECO:0000256" key="8">
    <source>
        <dbReference type="ARBA" id="ARBA00023157"/>
    </source>
</evidence>
<evidence type="ECO:0000256" key="13">
    <source>
        <dbReference type="RuleBase" id="RU361130"/>
    </source>
</evidence>
<feature type="signal peptide" evidence="13">
    <location>
        <begin position="1"/>
        <end position="19"/>
    </location>
</feature>
<evidence type="ECO:0000256" key="10">
    <source>
        <dbReference type="ARBA" id="ARBA00023284"/>
    </source>
</evidence>
<feature type="disulfide bond" description="Redox-active" evidence="11">
    <location>
        <begin position="49"/>
        <end position="52"/>
    </location>
</feature>
<dbReference type="FunFam" id="3.40.30.10:FF:000077">
    <property type="entry name" value="Protein disulfide-isomerase"/>
    <property type="match status" value="1"/>
</dbReference>
<keyword evidence="5 13" id="KW-0732">Signal</keyword>
<dbReference type="Gene3D" id="3.40.30.10">
    <property type="entry name" value="Glutaredoxin"/>
    <property type="match status" value="4"/>
</dbReference>
<dbReference type="PANTHER" id="PTHR18929">
    <property type="entry name" value="PROTEIN DISULFIDE ISOMERASE"/>
    <property type="match status" value="1"/>
</dbReference>
<keyword evidence="8 11" id="KW-1015">Disulfide bond</keyword>
<reference evidence="15" key="1">
    <citation type="journal article" date="2018" name="Biosci. Biotechnol. Biochem.">
        <title>Polysaccharide hydrolase of the hadal zone amphipods Hirondellea gigas.</title>
        <authorList>
            <person name="Kobayashi H."/>
            <person name="Nagahama T."/>
            <person name="Arai W."/>
            <person name="Sasagawa Y."/>
            <person name="Umeda M."/>
            <person name="Hayashi T."/>
            <person name="Nikaido I."/>
            <person name="Watanabe H."/>
            <person name="Oguri K."/>
            <person name="Kitazato H."/>
            <person name="Fujioka K."/>
            <person name="Kido Y."/>
            <person name="Takami H."/>
        </authorList>
    </citation>
    <scope>NUCLEOTIDE SEQUENCE</scope>
    <source>
        <tissue evidence="15">Whole body</tissue>
    </source>
</reference>
<evidence type="ECO:0000256" key="2">
    <source>
        <dbReference type="ARBA" id="ARBA00004319"/>
    </source>
</evidence>
<dbReference type="GO" id="GO:0003756">
    <property type="term" value="F:protein disulfide isomerase activity"/>
    <property type="evidence" value="ECO:0007669"/>
    <property type="project" value="UniProtKB-EC"/>
</dbReference>
<dbReference type="NCBIfam" id="TIGR01130">
    <property type="entry name" value="ER_PDI_fam"/>
    <property type="match status" value="1"/>
</dbReference>